<evidence type="ECO:0000256" key="1">
    <source>
        <dbReference type="SAM" id="SignalP"/>
    </source>
</evidence>
<name>A0A212R3B4_RHOAC</name>
<keyword evidence="1" id="KW-0732">Signal</keyword>
<evidence type="ECO:0000313" key="3">
    <source>
        <dbReference type="Proteomes" id="UP000198418"/>
    </source>
</evidence>
<dbReference type="OrthoDB" id="7862147at2"/>
<feature type="chain" id="PRO_5012307195" evidence="1">
    <location>
        <begin position="19"/>
        <end position="209"/>
    </location>
</feature>
<keyword evidence="3" id="KW-1185">Reference proteome</keyword>
<dbReference type="SUPFAM" id="SSF64288">
    <property type="entry name" value="Chorismate lyase-like"/>
    <property type="match status" value="1"/>
</dbReference>
<dbReference type="EMBL" id="FYDG01000002">
    <property type="protein sequence ID" value="SNB66519.1"/>
    <property type="molecule type" value="Genomic_DNA"/>
</dbReference>
<gene>
    <name evidence="2" type="ORF">SAMN06265338_102466</name>
</gene>
<dbReference type="Gene3D" id="3.40.1410.10">
    <property type="entry name" value="Chorismate lyase-like"/>
    <property type="match status" value="1"/>
</dbReference>
<reference evidence="3" key="1">
    <citation type="submission" date="2017-06" db="EMBL/GenBank/DDBJ databases">
        <authorList>
            <person name="Varghese N."/>
            <person name="Submissions S."/>
        </authorList>
    </citation>
    <scope>NUCLEOTIDE SEQUENCE [LARGE SCALE GENOMIC DNA]</scope>
    <source>
        <strain evidence="3">DSM 137</strain>
    </source>
</reference>
<proteinExistence type="predicted"/>
<dbReference type="RefSeq" id="WP_088519960.1">
    <property type="nucleotide sequence ID" value="NZ_FYDG01000002.1"/>
</dbReference>
<feature type="signal peptide" evidence="1">
    <location>
        <begin position="1"/>
        <end position="18"/>
    </location>
</feature>
<sequence length="209" mass="23368">MRLFWLIFAACACAPAHAEPLWPNSAVNRWQAEALAQGLNAEILAARSATAVLENWCGVHRLASEARIVAEQVAAAPAKAPTAEQRQRLGVGPDEPVKYRRVRLRCGAHVLSEADNFYVPARLTPEMNRILETTDAPFGKVVKPLEPYRRTFFAQTLWSPVQTPGEAPTLTIPVNLFEHRAVLYSRDNLPFSEVDEVYQRDLLDFPPQP</sequence>
<dbReference type="AlphaFoldDB" id="A0A212R3B4"/>
<accession>A0A212R3B4</accession>
<evidence type="ECO:0000313" key="2">
    <source>
        <dbReference type="EMBL" id="SNB66519.1"/>
    </source>
</evidence>
<organism evidence="2 3">
    <name type="scientific">Rhodoblastus acidophilus</name>
    <name type="common">Rhodopseudomonas acidophila</name>
    <dbReference type="NCBI Taxonomy" id="1074"/>
    <lineage>
        <taxon>Bacteria</taxon>
        <taxon>Pseudomonadati</taxon>
        <taxon>Pseudomonadota</taxon>
        <taxon>Alphaproteobacteria</taxon>
        <taxon>Hyphomicrobiales</taxon>
        <taxon>Rhodoblastaceae</taxon>
        <taxon>Rhodoblastus</taxon>
    </lineage>
</organism>
<dbReference type="Proteomes" id="UP000198418">
    <property type="component" value="Unassembled WGS sequence"/>
</dbReference>
<protein>
    <submittedName>
        <fullName evidence="2">Uncharacterized protein</fullName>
    </submittedName>
</protein>
<dbReference type="InterPro" id="IPR028978">
    <property type="entry name" value="Chorismate_lyase_/UTRA_dom_sf"/>
</dbReference>